<evidence type="ECO:0000313" key="3">
    <source>
        <dbReference type="Proteomes" id="UP000198034"/>
    </source>
</evidence>
<dbReference type="Proteomes" id="UP000198034">
    <property type="component" value="Unassembled WGS sequence"/>
</dbReference>
<proteinExistence type="predicted"/>
<name>A0A246GAD8_9FLAO</name>
<feature type="region of interest" description="Disordered" evidence="1">
    <location>
        <begin position="22"/>
        <end position="44"/>
    </location>
</feature>
<protein>
    <submittedName>
        <fullName evidence="2">Uncharacterized protein</fullName>
    </submittedName>
</protein>
<reference evidence="2 3" key="1">
    <citation type="journal article" date="2017" name="Infect. Genet. Evol.">
        <title>Comparative genome analysis of fish pathogen Flavobacterium columnare reveals extensive sequence diversity within the species.</title>
        <authorList>
            <person name="Kayansamruaj P."/>
            <person name="Dong H.T."/>
            <person name="Hirono I."/>
            <person name="Kondo H."/>
            <person name="Senapin S."/>
            <person name="Rodkhum C."/>
        </authorList>
    </citation>
    <scope>NUCLEOTIDE SEQUENCE [LARGE SCALE GENOMIC DNA]</scope>
    <source>
        <strain evidence="2 3">1214</strain>
    </source>
</reference>
<comment type="caution">
    <text evidence="2">The sequence shown here is derived from an EMBL/GenBank/DDBJ whole genome shotgun (WGS) entry which is preliminary data.</text>
</comment>
<feature type="compositionally biased region" description="Low complexity" evidence="1">
    <location>
        <begin position="24"/>
        <end position="38"/>
    </location>
</feature>
<evidence type="ECO:0000313" key="2">
    <source>
        <dbReference type="EMBL" id="OWP76882.1"/>
    </source>
</evidence>
<organism evidence="2 3">
    <name type="scientific">Flavobacterium columnare</name>
    <dbReference type="NCBI Taxonomy" id="996"/>
    <lineage>
        <taxon>Bacteria</taxon>
        <taxon>Pseudomonadati</taxon>
        <taxon>Bacteroidota</taxon>
        <taxon>Flavobacteriia</taxon>
        <taxon>Flavobacteriales</taxon>
        <taxon>Flavobacteriaceae</taxon>
        <taxon>Flavobacterium</taxon>
    </lineage>
</organism>
<evidence type="ECO:0000256" key="1">
    <source>
        <dbReference type="SAM" id="MobiDB-lite"/>
    </source>
</evidence>
<accession>A0A246GAD8</accession>
<dbReference type="AlphaFoldDB" id="A0A246GAD8"/>
<sequence length="467" mass="53634">MILFLFVSSILSCSKDKELADLSNGNNNNNNNAVTSNNETSVDPTENELRKYFNIESTQDIDLAVNNITTIKDAKTIGTKEIVVQEAIIETKNIELGTISTKVSGKIGTKEFSKKYTFFNFVQKPYDSYMASRAYMRWKPEFEKDPEILTSIDFDALFRLKKTDLFTIEYLSKWIDIYSSSPNPNVFYKFTSEDLKNTKIVDVQYRNDGLYFKIKYKNQEGKSMSLSFDKDEYYKTKVVLDKDEIKKYFAEGVYQNFNDFYGILTKLSSGNEFNLKLSDNSNPRLDRSSNTISCHLTLSTKKDDELAVFEYQFTGFKSLSDLSNDLVAQTTFELSSYMERYLQNVPDGDVTEKLSKTLRIWVKKVEFGIIRKDNIINTLGGNQIIRLPQGQLALKLEVSKATQNGVSVEALSTISRRAMHQDILLVNPYFGIKSAIKKQGKLIFELELQYVNEESLKDVKRKIEVQL</sequence>
<gene>
    <name evidence="2" type="ORF">BWK62_08830</name>
</gene>
<dbReference type="EMBL" id="MTCY01000022">
    <property type="protein sequence ID" value="OWP76882.1"/>
    <property type="molecule type" value="Genomic_DNA"/>
</dbReference>